<organism evidence="3 4">
    <name type="scientific">Pelomonas dachongensis</name>
    <dbReference type="NCBI Taxonomy" id="3299029"/>
    <lineage>
        <taxon>Bacteria</taxon>
        <taxon>Pseudomonadati</taxon>
        <taxon>Pseudomonadota</taxon>
        <taxon>Betaproteobacteria</taxon>
        <taxon>Burkholderiales</taxon>
        <taxon>Sphaerotilaceae</taxon>
        <taxon>Roseateles</taxon>
    </lineage>
</organism>
<proteinExistence type="predicted"/>
<keyword evidence="2" id="KW-0732">Signal</keyword>
<evidence type="ECO:0000313" key="3">
    <source>
        <dbReference type="EMBL" id="MFG6412279.1"/>
    </source>
</evidence>
<evidence type="ECO:0008006" key="5">
    <source>
        <dbReference type="Google" id="ProtNLM"/>
    </source>
</evidence>
<dbReference type="Proteomes" id="UP001606300">
    <property type="component" value="Unassembled WGS sequence"/>
</dbReference>
<dbReference type="EMBL" id="JBIGHY010000001">
    <property type="protein sequence ID" value="MFG6412279.1"/>
    <property type="molecule type" value="Genomic_DNA"/>
</dbReference>
<feature type="compositionally biased region" description="Polar residues" evidence="1">
    <location>
        <begin position="84"/>
        <end position="99"/>
    </location>
</feature>
<comment type="caution">
    <text evidence="3">The sequence shown here is derived from an EMBL/GenBank/DDBJ whole genome shotgun (WGS) entry which is preliminary data.</text>
</comment>
<reference evidence="3 4" key="1">
    <citation type="submission" date="2024-09" db="EMBL/GenBank/DDBJ databases">
        <title>Novel species of the genus Pelomonas and Roseateles isolated from streams.</title>
        <authorList>
            <person name="Lu H."/>
        </authorList>
    </citation>
    <scope>NUCLEOTIDE SEQUENCE [LARGE SCALE GENOMIC DNA]</scope>
    <source>
        <strain evidence="3 4">DC23W</strain>
    </source>
</reference>
<feature type="region of interest" description="Disordered" evidence="1">
    <location>
        <begin position="29"/>
        <end position="113"/>
    </location>
</feature>
<feature type="compositionally biased region" description="Basic and acidic residues" evidence="1">
    <location>
        <begin position="68"/>
        <end position="81"/>
    </location>
</feature>
<sequence length="113" mass="11489">MNAISRIAAGLAFAATCSTAFAQEVVAPSASRPDAIATSPETAKVANDKAIKRSDTATVVRTGPTVADRARQASDKVDAKVDGMTTSQGTPVASDSTRASGREVALAPKADRN</sequence>
<evidence type="ECO:0000256" key="2">
    <source>
        <dbReference type="SAM" id="SignalP"/>
    </source>
</evidence>
<accession>A0ABW7EG11</accession>
<keyword evidence="4" id="KW-1185">Reference proteome</keyword>
<feature type="compositionally biased region" description="Basic and acidic residues" evidence="1">
    <location>
        <begin position="46"/>
        <end position="55"/>
    </location>
</feature>
<dbReference type="RefSeq" id="WP_394468389.1">
    <property type="nucleotide sequence ID" value="NZ_JBIGHY010000001.1"/>
</dbReference>
<evidence type="ECO:0000256" key="1">
    <source>
        <dbReference type="SAM" id="MobiDB-lite"/>
    </source>
</evidence>
<protein>
    <recommendedName>
        <fullName evidence="5">DUF4148 domain-containing protein</fullName>
    </recommendedName>
</protein>
<gene>
    <name evidence="3" type="ORF">ACG02S_00055</name>
</gene>
<evidence type="ECO:0000313" key="4">
    <source>
        <dbReference type="Proteomes" id="UP001606300"/>
    </source>
</evidence>
<feature type="chain" id="PRO_5046637824" description="DUF4148 domain-containing protein" evidence="2">
    <location>
        <begin position="23"/>
        <end position="113"/>
    </location>
</feature>
<name>A0ABW7EG11_9BURK</name>
<feature type="signal peptide" evidence="2">
    <location>
        <begin position="1"/>
        <end position="22"/>
    </location>
</feature>